<dbReference type="InterPro" id="IPR001296">
    <property type="entry name" value="Glyco_trans_1"/>
</dbReference>
<comment type="caution">
    <text evidence="2">The sequence shown here is derived from an EMBL/GenBank/DDBJ whole genome shotgun (WGS) entry which is preliminary data.</text>
</comment>
<dbReference type="EMBL" id="JADWYS010000001">
    <property type="protein sequence ID" value="MBG9389541.1"/>
    <property type="molecule type" value="Genomic_DNA"/>
</dbReference>
<organism evidence="2 3">
    <name type="scientific">Caenimonas aquaedulcis</name>
    <dbReference type="NCBI Taxonomy" id="2793270"/>
    <lineage>
        <taxon>Bacteria</taxon>
        <taxon>Pseudomonadati</taxon>
        <taxon>Pseudomonadota</taxon>
        <taxon>Betaproteobacteria</taxon>
        <taxon>Burkholderiales</taxon>
        <taxon>Comamonadaceae</taxon>
        <taxon>Caenimonas</taxon>
    </lineage>
</organism>
<accession>A0A931H6H0</accession>
<evidence type="ECO:0000259" key="1">
    <source>
        <dbReference type="Pfam" id="PF00534"/>
    </source>
</evidence>
<dbReference type="CDD" id="cd03801">
    <property type="entry name" value="GT4_PimA-like"/>
    <property type="match status" value="1"/>
</dbReference>
<evidence type="ECO:0000313" key="3">
    <source>
        <dbReference type="Proteomes" id="UP000651050"/>
    </source>
</evidence>
<proteinExistence type="predicted"/>
<dbReference type="Gene3D" id="3.40.50.2000">
    <property type="entry name" value="Glycogen Phosphorylase B"/>
    <property type="match status" value="1"/>
</dbReference>
<dbReference type="PANTHER" id="PTHR45947">
    <property type="entry name" value="SULFOQUINOVOSYL TRANSFERASE SQD2"/>
    <property type="match status" value="1"/>
</dbReference>
<reference evidence="2" key="1">
    <citation type="submission" date="2020-11" db="EMBL/GenBank/DDBJ databases">
        <title>Bacterial whole genome sequence for Caenimonas sp. DR4.4.</title>
        <authorList>
            <person name="Le V."/>
            <person name="Ko S.-R."/>
            <person name="Ahn C.-Y."/>
            <person name="Oh H.-M."/>
        </authorList>
    </citation>
    <scope>NUCLEOTIDE SEQUENCE</scope>
    <source>
        <strain evidence="2">DR4.4</strain>
    </source>
</reference>
<sequence length="330" mass="35318">MRAPSVVIVSPALAAANNGNWQTARRWQKMLSSTHLVRIVRQWPDAQAMADDIMLALHARRSAPSIAAWAQSRGARGLAVVLTGTDLYRDIATDPQAQQSLALAGRLVVLQSLGVDALAPPLRSKARVIYQSTTSRREVPKTSRELHAVMVGHLRDVKSPDTLFEAAHILSGRADIRITHIGEASEAPWAEKARATEAACPAYRWAGALPHAEVRRAIQQAHVLVHTSALEGGAHVIMEAACSGTPVLASRVPGNVGMLGAGYGGYFEPRDAAGLAALLDRCRAGQAPDAPAPKLLEQLRAQCASRAPLFSPQAERLALARLLQELQESP</sequence>
<dbReference type="InterPro" id="IPR050194">
    <property type="entry name" value="Glycosyltransferase_grp1"/>
</dbReference>
<evidence type="ECO:0000313" key="2">
    <source>
        <dbReference type="EMBL" id="MBG9389541.1"/>
    </source>
</evidence>
<protein>
    <submittedName>
        <fullName evidence="2">TIGR04348 family glycosyltransferase</fullName>
    </submittedName>
</protein>
<gene>
    <name evidence="2" type="ORF">I5803_16035</name>
</gene>
<dbReference type="AlphaFoldDB" id="A0A931H6H0"/>
<dbReference type="Pfam" id="PF00534">
    <property type="entry name" value="Glycos_transf_1"/>
    <property type="match status" value="1"/>
</dbReference>
<keyword evidence="3" id="KW-1185">Reference proteome</keyword>
<feature type="domain" description="Glycosyl transferase family 1" evidence="1">
    <location>
        <begin position="134"/>
        <end position="281"/>
    </location>
</feature>
<dbReference type="PANTHER" id="PTHR45947:SF3">
    <property type="entry name" value="SULFOQUINOVOSYL TRANSFERASE SQD2"/>
    <property type="match status" value="1"/>
</dbReference>
<dbReference type="GO" id="GO:0016757">
    <property type="term" value="F:glycosyltransferase activity"/>
    <property type="evidence" value="ECO:0007669"/>
    <property type="project" value="InterPro"/>
</dbReference>
<dbReference type="RefSeq" id="WP_196987333.1">
    <property type="nucleotide sequence ID" value="NZ_JADWYS010000001.1"/>
</dbReference>
<dbReference type="Proteomes" id="UP000651050">
    <property type="component" value="Unassembled WGS sequence"/>
</dbReference>
<dbReference type="InterPro" id="IPR027627">
    <property type="entry name" value="Glycosyltransferase_put"/>
</dbReference>
<dbReference type="NCBIfam" id="TIGR04348">
    <property type="entry name" value="selenoneine biosynthesis selenosugar synthase SenB"/>
    <property type="match status" value="1"/>
</dbReference>
<dbReference type="SUPFAM" id="SSF53756">
    <property type="entry name" value="UDP-Glycosyltransferase/glycogen phosphorylase"/>
    <property type="match status" value="1"/>
</dbReference>
<name>A0A931H6H0_9BURK</name>